<keyword evidence="8" id="KW-1185">Reference proteome</keyword>
<dbReference type="Proteomes" id="UP000293296">
    <property type="component" value="Chromosome"/>
</dbReference>
<feature type="domain" description="4Fe-4S ferredoxin-type" evidence="6">
    <location>
        <begin position="83"/>
        <end position="112"/>
    </location>
</feature>
<protein>
    <submittedName>
        <fullName evidence="7">Electron transporter HydN</fullName>
    </submittedName>
</protein>
<dbReference type="InterPro" id="IPR017896">
    <property type="entry name" value="4Fe4S_Fe-S-bd"/>
</dbReference>
<evidence type="ECO:0000313" key="7">
    <source>
        <dbReference type="EMBL" id="QAZ65961.1"/>
    </source>
</evidence>
<dbReference type="OrthoDB" id="9789030at2"/>
<evidence type="ECO:0000259" key="6">
    <source>
        <dbReference type="PROSITE" id="PS51379"/>
    </source>
</evidence>
<evidence type="ECO:0000256" key="2">
    <source>
        <dbReference type="ARBA" id="ARBA00022723"/>
    </source>
</evidence>
<accession>A0A4P6HFS5</accession>
<evidence type="ECO:0000256" key="4">
    <source>
        <dbReference type="ARBA" id="ARBA00023004"/>
    </source>
</evidence>
<dbReference type="InterPro" id="IPR017900">
    <property type="entry name" value="4Fe4S_Fe_S_CS"/>
</dbReference>
<dbReference type="AlphaFoldDB" id="A0A4P6HFS5"/>
<keyword evidence="2" id="KW-0479">Metal-binding</keyword>
<dbReference type="PROSITE" id="PS00198">
    <property type="entry name" value="4FE4S_FER_1"/>
    <property type="match status" value="1"/>
</dbReference>
<reference evidence="7 8" key="1">
    <citation type="submission" date="2018-02" db="EMBL/GenBank/DDBJ databases">
        <title>Genome sequence of Desulfovibrio carbinolicus DSM 3852.</title>
        <authorList>
            <person name="Wilbanks E."/>
            <person name="Skennerton C.T."/>
            <person name="Orphan V.J."/>
        </authorList>
    </citation>
    <scope>NUCLEOTIDE SEQUENCE [LARGE SCALE GENOMIC DNA]</scope>
    <source>
        <strain evidence="7 8">DSM 3852</strain>
    </source>
</reference>
<dbReference type="RefSeq" id="WP_129348779.1">
    <property type="nucleotide sequence ID" value="NZ_CP026538.1"/>
</dbReference>
<proteinExistence type="predicted"/>
<dbReference type="Pfam" id="PF12800">
    <property type="entry name" value="Fer4_4"/>
    <property type="match status" value="1"/>
</dbReference>
<evidence type="ECO:0000256" key="5">
    <source>
        <dbReference type="ARBA" id="ARBA00023014"/>
    </source>
</evidence>
<dbReference type="EMBL" id="CP026538">
    <property type="protein sequence ID" value="QAZ65961.1"/>
    <property type="molecule type" value="Genomic_DNA"/>
</dbReference>
<dbReference type="GO" id="GO:0046872">
    <property type="term" value="F:metal ion binding"/>
    <property type="evidence" value="ECO:0007669"/>
    <property type="project" value="UniProtKB-KW"/>
</dbReference>
<dbReference type="SUPFAM" id="SSF54862">
    <property type="entry name" value="4Fe-4S ferredoxins"/>
    <property type="match status" value="1"/>
</dbReference>
<keyword evidence="4" id="KW-0408">Iron</keyword>
<keyword evidence="1" id="KW-0004">4Fe-4S</keyword>
<name>A0A4P6HFS5_9BACT</name>
<dbReference type="Gene3D" id="3.30.70.20">
    <property type="match status" value="2"/>
</dbReference>
<evidence type="ECO:0000313" key="8">
    <source>
        <dbReference type="Proteomes" id="UP000293296"/>
    </source>
</evidence>
<dbReference type="PROSITE" id="PS51379">
    <property type="entry name" value="4FE4S_FER_2"/>
    <property type="match status" value="2"/>
</dbReference>
<feature type="domain" description="4Fe-4S ferredoxin-type" evidence="6">
    <location>
        <begin position="3"/>
        <end position="33"/>
    </location>
</feature>
<keyword evidence="3" id="KW-0677">Repeat</keyword>
<dbReference type="InterPro" id="IPR050294">
    <property type="entry name" value="RnfB_subfamily"/>
</dbReference>
<sequence>MHAMVLADAERCIGCRACEIACTLAHAATGEDPGRAAEAGAAFAPRLTVVRDGGLAVPVQCRQCEAAPCAAACPTGALYSDGRAVVVDTAACTGCKACLAACPVGAMDMLPLASLPGRKVAGKCDLCAGRPAGPACLAVCPAGALFLHDPQALGQLCAARRRRAALACAGSAP</sequence>
<dbReference type="GO" id="GO:0051539">
    <property type="term" value="F:4 iron, 4 sulfur cluster binding"/>
    <property type="evidence" value="ECO:0007669"/>
    <property type="project" value="UniProtKB-KW"/>
</dbReference>
<dbReference type="PANTHER" id="PTHR42859:SF17">
    <property type="entry name" value="ELECTRON TRANSPORT PROTEIN HYDN-RELATED"/>
    <property type="match status" value="1"/>
</dbReference>
<evidence type="ECO:0000256" key="3">
    <source>
        <dbReference type="ARBA" id="ARBA00022737"/>
    </source>
</evidence>
<gene>
    <name evidence="7" type="ORF">C3Y92_01380</name>
</gene>
<dbReference type="KEGG" id="dcb:C3Y92_01380"/>
<dbReference type="PANTHER" id="PTHR42859">
    <property type="entry name" value="OXIDOREDUCTASE"/>
    <property type="match status" value="1"/>
</dbReference>
<evidence type="ECO:0000256" key="1">
    <source>
        <dbReference type="ARBA" id="ARBA00022485"/>
    </source>
</evidence>
<dbReference type="Pfam" id="PF13247">
    <property type="entry name" value="Fer4_11"/>
    <property type="match status" value="1"/>
</dbReference>
<keyword evidence="5" id="KW-0411">Iron-sulfur</keyword>
<organism evidence="7 8">
    <name type="scientific">Solidesulfovibrio carbinolicus</name>
    <dbReference type="NCBI Taxonomy" id="296842"/>
    <lineage>
        <taxon>Bacteria</taxon>
        <taxon>Pseudomonadati</taxon>
        <taxon>Thermodesulfobacteriota</taxon>
        <taxon>Desulfovibrionia</taxon>
        <taxon>Desulfovibrionales</taxon>
        <taxon>Desulfovibrionaceae</taxon>
        <taxon>Solidesulfovibrio</taxon>
    </lineage>
</organism>